<protein>
    <submittedName>
        <fullName evidence="1">Uncharacterized protein</fullName>
    </submittedName>
</protein>
<accession>A0A1E8AYW8</accession>
<dbReference type="Proteomes" id="UP000175706">
    <property type="component" value="Unassembled WGS sequence"/>
</dbReference>
<dbReference type="PATRIC" id="fig|86662.25.peg.5709"/>
<evidence type="ECO:0000313" key="2">
    <source>
        <dbReference type="Proteomes" id="UP000175706"/>
    </source>
</evidence>
<proteinExistence type="predicted"/>
<comment type="caution">
    <text evidence="1">The sequence shown here is derived from an EMBL/GenBank/DDBJ whole genome shotgun (WGS) entry which is preliminary data.</text>
</comment>
<gene>
    <name evidence="1" type="ORF">BWGOE8_55650</name>
</gene>
<dbReference type="EMBL" id="LXLT01000078">
    <property type="protein sequence ID" value="OFD70565.1"/>
    <property type="molecule type" value="Genomic_DNA"/>
</dbReference>
<evidence type="ECO:0000313" key="1">
    <source>
        <dbReference type="EMBL" id="OFD70565.1"/>
    </source>
</evidence>
<organism evidence="1 2">
    <name type="scientific">Bacillus mycoides</name>
    <dbReference type="NCBI Taxonomy" id="1405"/>
    <lineage>
        <taxon>Bacteria</taxon>
        <taxon>Bacillati</taxon>
        <taxon>Bacillota</taxon>
        <taxon>Bacilli</taxon>
        <taxon>Bacillales</taxon>
        <taxon>Bacillaceae</taxon>
        <taxon>Bacillus</taxon>
        <taxon>Bacillus cereus group</taxon>
    </lineage>
</organism>
<sequence length="41" mass="4674">MVLSFYLLGGYLYVSAYISDENNTSLITHIIVCLFIRGNMK</sequence>
<name>A0A1E8AYW8_BACMY</name>
<dbReference type="AlphaFoldDB" id="A0A1E8AYW8"/>
<reference evidence="1 2" key="1">
    <citation type="submission" date="2016-05" db="EMBL/GenBank/DDBJ databases">
        <title>Bacillus thuringiensis and Bacillus weihenstephanensis as novel biocontrol agents of wilt causing Verticillium species.</title>
        <authorList>
            <person name="Hollensteiner J."/>
            <person name="Wemheuer F."/>
            <person name="Harting R."/>
            <person name="Kolarzyk A."/>
            <person name="Diaz-Valerio S."/>
            <person name="Poehlein A."/>
            <person name="Brzuszkiewicz E."/>
            <person name="Nesemann K."/>
            <person name="Braus-Stromeyer S."/>
            <person name="Braus G."/>
            <person name="Daniel R."/>
            <person name="Liesegang H."/>
        </authorList>
    </citation>
    <scope>NUCLEOTIDE SEQUENCE [LARGE SCALE GENOMIC DNA]</scope>
    <source>
        <strain evidence="1 2">GOE8</strain>
    </source>
</reference>